<evidence type="ECO:0000313" key="6">
    <source>
        <dbReference type="Proteomes" id="UP000245207"/>
    </source>
</evidence>
<dbReference type="FunFam" id="1.25.70.10:FF:000001">
    <property type="entry name" value="Mitochondrial transcription termination factor-like"/>
    <property type="match status" value="1"/>
</dbReference>
<comment type="similarity">
    <text evidence="1">Belongs to the mTERF family.</text>
</comment>
<dbReference type="InterPro" id="IPR049163">
    <property type="entry name" value="Pif1-like_2B_dom"/>
</dbReference>
<dbReference type="PANTHER" id="PTHR13068:SF168">
    <property type="entry name" value="TRANSCRIPTION REGULATOR MTERF FAMILY"/>
    <property type="match status" value="1"/>
</dbReference>
<keyword evidence="2" id="KW-0804">Transcription</keyword>
<dbReference type="Pfam" id="PF02536">
    <property type="entry name" value="mTERF"/>
    <property type="match status" value="1"/>
</dbReference>
<dbReference type="SMART" id="SM00733">
    <property type="entry name" value="Mterf"/>
    <property type="match status" value="6"/>
</dbReference>
<comment type="caution">
    <text evidence="5">The sequence shown here is derived from an EMBL/GenBank/DDBJ whole genome shotgun (WGS) entry which is preliminary data.</text>
</comment>
<dbReference type="InterPro" id="IPR038538">
    <property type="entry name" value="MTERF_sf"/>
</dbReference>
<keyword evidence="2" id="KW-0806">Transcription termination</keyword>
<feature type="domain" description="DNA helicase Pif1-like 2B" evidence="4">
    <location>
        <begin position="460"/>
        <end position="491"/>
    </location>
</feature>
<protein>
    <submittedName>
        <fullName evidence="5">Mitochodrial transcription termination factor</fullName>
    </submittedName>
</protein>
<evidence type="ECO:0000259" key="4">
    <source>
        <dbReference type="Pfam" id="PF21530"/>
    </source>
</evidence>
<reference evidence="5 6" key="1">
    <citation type="journal article" date="2018" name="Mol. Plant">
        <title>The genome of Artemisia annua provides insight into the evolution of Asteraceae family and artemisinin biosynthesis.</title>
        <authorList>
            <person name="Shen Q."/>
            <person name="Zhang L."/>
            <person name="Liao Z."/>
            <person name="Wang S."/>
            <person name="Yan T."/>
            <person name="Shi P."/>
            <person name="Liu M."/>
            <person name="Fu X."/>
            <person name="Pan Q."/>
            <person name="Wang Y."/>
            <person name="Lv Z."/>
            <person name="Lu X."/>
            <person name="Zhang F."/>
            <person name="Jiang W."/>
            <person name="Ma Y."/>
            <person name="Chen M."/>
            <person name="Hao X."/>
            <person name="Li L."/>
            <person name="Tang Y."/>
            <person name="Lv G."/>
            <person name="Zhou Y."/>
            <person name="Sun X."/>
            <person name="Brodelius P.E."/>
            <person name="Rose J.K.C."/>
            <person name="Tang K."/>
        </authorList>
    </citation>
    <scope>NUCLEOTIDE SEQUENCE [LARGE SCALE GENOMIC DNA]</scope>
    <source>
        <strain evidence="6">cv. Huhao1</strain>
        <tissue evidence="5">Leaf</tissue>
    </source>
</reference>
<name>A0A2U1P8M6_ARTAN</name>
<dbReference type="OrthoDB" id="637682at2759"/>
<dbReference type="GO" id="GO:0006353">
    <property type="term" value="P:DNA-templated transcription termination"/>
    <property type="evidence" value="ECO:0007669"/>
    <property type="project" value="UniProtKB-KW"/>
</dbReference>
<gene>
    <name evidence="5" type="ORF">CTI12_AA181270</name>
</gene>
<sequence>MLTLRHLHHKLSALNHHFPKPYKSSTKPLPINDPSSSKRLEFTNYLVNTLGFTQELASSSSSKVRKLNTTRNCDSVLTLLKRFNFNPAQIKDLVSWVPKVLLYRANETLEPKIKVFLDLGLSGSDLISLLKRNPSLFELGLSSRIVPTIEYLRGILGSDEKVVETINRSRWLFSTSVALKMFCANVEMLRMYGFSDEQIGKFVHRNAMHFTQPSEWLTSKLNWIEGKVGVSRGSSEFFRCFHAIASSSLERMEKKMDVYRGFGFSDDELSLLFKNQPYCFALSEDTIRDKLSFFVGELEYTPSYLATCPSLFSLSLEKRVKPRNEVLKILKERMLLGSKSLITLVNYPELRFQEFLKRFENDVPSLYETYASSLSYIFVEENCVGPLPARSHTASTYDASDTKKHQVCMSSPYQCRDRKANLDKRSATESRVVASFSSGGNNDTSFAFLTGDGFVRAAGLALKVGALFMLLRNIVQTVGLCNGTRLRILKLGKHVIESQIIIGTNVGHTTIIPWLKLSTSDKRLPLKISRCQFPLASQKSGMLEGFDMRQDGKVSNDTLNVVYHEVVQMI</sequence>
<dbReference type="GO" id="GO:0003676">
    <property type="term" value="F:nucleic acid binding"/>
    <property type="evidence" value="ECO:0007669"/>
    <property type="project" value="InterPro"/>
</dbReference>
<dbReference type="Pfam" id="PF21530">
    <property type="entry name" value="Pif1_2B_dom"/>
    <property type="match status" value="1"/>
</dbReference>
<keyword evidence="2" id="KW-0805">Transcription regulation</keyword>
<evidence type="ECO:0000313" key="5">
    <source>
        <dbReference type="EMBL" id="PWA82103.1"/>
    </source>
</evidence>
<evidence type="ECO:0000256" key="3">
    <source>
        <dbReference type="ARBA" id="ARBA00022946"/>
    </source>
</evidence>
<evidence type="ECO:0000256" key="2">
    <source>
        <dbReference type="ARBA" id="ARBA00022472"/>
    </source>
</evidence>
<dbReference type="STRING" id="35608.A0A2U1P8M6"/>
<dbReference type="PANTHER" id="PTHR13068">
    <property type="entry name" value="CGI-12 PROTEIN-RELATED"/>
    <property type="match status" value="1"/>
</dbReference>
<evidence type="ECO:0000256" key="1">
    <source>
        <dbReference type="ARBA" id="ARBA00007692"/>
    </source>
</evidence>
<keyword evidence="3" id="KW-0809">Transit peptide</keyword>
<organism evidence="5 6">
    <name type="scientific">Artemisia annua</name>
    <name type="common">Sweet wormwood</name>
    <dbReference type="NCBI Taxonomy" id="35608"/>
    <lineage>
        <taxon>Eukaryota</taxon>
        <taxon>Viridiplantae</taxon>
        <taxon>Streptophyta</taxon>
        <taxon>Embryophyta</taxon>
        <taxon>Tracheophyta</taxon>
        <taxon>Spermatophyta</taxon>
        <taxon>Magnoliopsida</taxon>
        <taxon>eudicotyledons</taxon>
        <taxon>Gunneridae</taxon>
        <taxon>Pentapetalae</taxon>
        <taxon>asterids</taxon>
        <taxon>campanulids</taxon>
        <taxon>Asterales</taxon>
        <taxon>Asteraceae</taxon>
        <taxon>Asteroideae</taxon>
        <taxon>Anthemideae</taxon>
        <taxon>Artemisiinae</taxon>
        <taxon>Artemisia</taxon>
    </lineage>
</organism>
<keyword evidence="6" id="KW-1185">Reference proteome</keyword>
<dbReference type="AlphaFoldDB" id="A0A2U1P8M6"/>
<dbReference type="Proteomes" id="UP000245207">
    <property type="component" value="Unassembled WGS sequence"/>
</dbReference>
<dbReference type="Gene3D" id="1.25.70.10">
    <property type="entry name" value="Transcription termination factor 3, mitochondrial"/>
    <property type="match status" value="1"/>
</dbReference>
<dbReference type="InterPro" id="IPR003690">
    <property type="entry name" value="MTERF"/>
</dbReference>
<proteinExistence type="inferred from homology"/>
<accession>A0A2U1P8M6</accession>
<dbReference type="EMBL" id="PKPP01001509">
    <property type="protein sequence ID" value="PWA82103.1"/>
    <property type="molecule type" value="Genomic_DNA"/>
</dbReference>